<dbReference type="InterPro" id="IPR001173">
    <property type="entry name" value="Glyco_trans_2-like"/>
</dbReference>
<dbReference type="Pfam" id="PF00535">
    <property type="entry name" value="Glycos_transf_2"/>
    <property type="match status" value="1"/>
</dbReference>
<protein>
    <submittedName>
        <fullName evidence="2">Glycosyltransferase</fullName>
    </submittedName>
</protein>
<evidence type="ECO:0000259" key="1">
    <source>
        <dbReference type="Pfam" id="PF00535"/>
    </source>
</evidence>
<dbReference type="PANTHER" id="PTHR22916:SF3">
    <property type="entry name" value="UDP-GLCNAC:BETAGAL BETA-1,3-N-ACETYLGLUCOSAMINYLTRANSFERASE-LIKE PROTEIN 1"/>
    <property type="match status" value="1"/>
</dbReference>
<proteinExistence type="predicted"/>
<dbReference type="SUPFAM" id="SSF53448">
    <property type="entry name" value="Nucleotide-diphospho-sugar transferases"/>
    <property type="match status" value="1"/>
</dbReference>
<dbReference type="PANTHER" id="PTHR22916">
    <property type="entry name" value="GLYCOSYLTRANSFERASE"/>
    <property type="match status" value="1"/>
</dbReference>
<gene>
    <name evidence="2" type="ORF">L0P48_00495</name>
</gene>
<dbReference type="Gene3D" id="3.90.550.10">
    <property type="entry name" value="Spore Coat Polysaccharide Biosynthesis Protein SpsA, Chain A"/>
    <property type="match status" value="1"/>
</dbReference>
<dbReference type="RefSeq" id="WP_237971260.1">
    <property type="nucleotide sequence ID" value="NZ_JAKNDE010000001.1"/>
</dbReference>
<dbReference type="GO" id="GO:0016758">
    <property type="term" value="F:hexosyltransferase activity"/>
    <property type="evidence" value="ECO:0007669"/>
    <property type="project" value="UniProtKB-ARBA"/>
</dbReference>
<comment type="caution">
    <text evidence="2">The sequence shown here is derived from an EMBL/GenBank/DDBJ whole genome shotgun (WGS) entry which is preliminary data.</text>
</comment>
<dbReference type="Proteomes" id="UP001200089">
    <property type="component" value="Unassembled WGS sequence"/>
</dbReference>
<dbReference type="CDD" id="cd00761">
    <property type="entry name" value="Glyco_tranf_GTA_type"/>
    <property type="match status" value="1"/>
</dbReference>
<accession>A0AAW5CCP1</accession>
<organism evidence="2 3">
    <name type="scientific">Blautia massiliensis</name>
    <name type="common">ex Durand et al. 2017</name>
    <dbReference type="NCBI Taxonomy" id="1737424"/>
    <lineage>
        <taxon>Bacteria</taxon>
        <taxon>Bacillati</taxon>
        <taxon>Bacillota</taxon>
        <taxon>Clostridia</taxon>
        <taxon>Lachnospirales</taxon>
        <taxon>Lachnospiraceae</taxon>
        <taxon>Blautia</taxon>
    </lineage>
</organism>
<sequence length="334" mass="39411">MEKILSLSIAAYNAEKDIVNCLDSLIRSNVLEKLDIIVVNDGSKDHTAEVVQKYVERYRDSIRLVNKKNGGHGSTINTSIKYACGKYYKILDADDWVNSENLNRLVAFLEKTDTDMVLNPYDEIEYNTRTKKRQMNPWDNEVSYEEVHGLEELDKVILYMHSLTFRREVIQKMGAIIDENCFYVDMEYCIFPLLYINSFACLDYPVYQYLLGSQTQSMNMENMIKRRDQHLKVTKRLVSFYKKHEDDLNIKVREIVILGIKYAIYNQYVIYLHMSPKEAINEIKRFDEWLKKRNKELYNGPKGKIMEFIKINRKTGYSLFVPTTILFKKIGMLK</sequence>
<evidence type="ECO:0000313" key="2">
    <source>
        <dbReference type="EMBL" id="MCG5032095.1"/>
    </source>
</evidence>
<name>A0AAW5CCP1_9FIRM</name>
<evidence type="ECO:0000313" key="3">
    <source>
        <dbReference type="Proteomes" id="UP001200089"/>
    </source>
</evidence>
<reference evidence="2" key="1">
    <citation type="submission" date="2022-01" db="EMBL/GenBank/DDBJ databases">
        <title>Collection of gut derived symbiotic bacterial strains cultured from healthy donors.</title>
        <authorList>
            <person name="Lin H."/>
            <person name="Kohout C."/>
            <person name="Waligurski E."/>
            <person name="Pamer E.G."/>
        </authorList>
    </citation>
    <scope>NUCLEOTIDE SEQUENCE</scope>
    <source>
        <strain evidence="2">DFI.1.11</strain>
    </source>
</reference>
<dbReference type="EMBL" id="JAKNDE010000001">
    <property type="protein sequence ID" value="MCG5032095.1"/>
    <property type="molecule type" value="Genomic_DNA"/>
</dbReference>
<dbReference type="InterPro" id="IPR029044">
    <property type="entry name" value="Nucleotide-diphossugar_trans"/>
</dbReference>
<dbReference type="AlphaFoldDB" id="A0AAW5CCP1"/>
<feature type="domain" description="Glycosyltransferase 2-like" evidence="1">
    <location>
        <begin position="7"/>
        <end position="173"/>
    </location>
</feature>